<comment type="similarity">
    <text evidence="2">Belongs to the ABC-4 integral membrane protein family. LolC/E subfamily.</text>
</comment>
<keyword evidence="3" id="KW-1003">Cell membrane</keyword>
<protein>
    <submittedName>
        <fullName evidence="10">Permease</fullName>
    </submittedName>
</protein>
<dbReference type="Proteomes" id="UP000321436">
    <property type="component" value="Unassembled WGS sequence"/>
</dbReference>
<dbReference type="InterPro" id="IPR051447">
    <property type="entry name" value="Lipoprotein-release_system"/>
</dbReference>
<evidence type="ECO:0000259" key="9">
    <source>
        <dbReference type="Pfam" id="PF12704"/>
    </source>
</evidence>
<evidence type="ECO:0000256" key="4">
    <source>
        <dbReference type="ARBA" id="ARBA00022692"/>
    </source>
</evidence>
<comment type="subcellular location">
    <subcellularLocation>
        <location evidence="1">Cell membrane</location>
        <topology evidence="1">Multi-pass membrane protein</topology>
    </subcellularLocation>
</comment>
<dbReference type="OrthoDB" id="1522670at2"/>
<evidence type="ECO:0000256" key="7">
    <source>
        <dbReference type="SAM" id="Phobius"/>
    </source>
</evidence>
<dbReference type="GO" id="GO:0044874">
    <property type="term" value="P:lipoprotein localization to outer membrane"/>
    <property type="evidence" value="ECO:0007669"/>
    <property type="project" value="TreeGrafter"/>
</dbReference>
<evidence type="ECO:0000256" key="6">
    <source>
        <dbReference type="ARBA" id="ARBA00023136"/>
    </source>
</evidence>
<dbReference type="InterPro" id="IPR025857">
    <property type="entry name" value="MacB_PCD"/>
</dbReference>
<evidence type="ECO:0000256" key="2">
    <source>
        <dbReference type="ARBA" id="ARBA00005236"/>
    </source>
</evidence>
<dbReference type="AlphaFoldDB" id="A0A512RKX0"/>
<name>A0A512RKX0_9BACT</name>
<evidence type="ECO:0000259" key="8">
    <source>
        <dbReference type="Pfam" id="PF02687"/>
    </source>
</evidence>
<sequence>MRVSMFIAGRIAFNRFSSFSKFIINIAMIATAFSVAVMILATALINGFQLVISDKIFSFWGHLHITQYQVNAGPLTEQVPFEALPELEKNILQYPQIEALNKFATKSVIVKTEKETEGMIFKGIDSGSKLDFLMEGRPIRFTDSGYASEMIISANTAALLQLKLNDDVIVYFVRGDGLPPRVRKLNVCGIYKTGIEEYDRTYLIGDINLVRRLNDWRADEIGGYEVFLKDYRQMDSAQSHIGDQLPDELAVRSMQEIYPNIFDWLGLQNKNESIILIIMTIVAIINMTTAILILILERTNMVGILKALGMRNGAIQGIFIYQAGYIVLAGIIIGNILGIGLALLQQYTGFFKLPEESYYMTVAPIAIQWWKVLLINGVTLGICLLILLIPTLLTRKILPVKAIQFK</sequence>
<feature type="transmembrane region" description="Helical" evidence="7">
    <location>
        <begin position="274"/>
        <end position="297"/>
    </location>
</feature>
<keyword evidence="4 7" id="KW-0812">Transmembrane</keyword>
<accession>A0A512RKX0</accession>
<reference evidence="10 11" key="1">
    <citation type="submission" date="2019-07" db="EMBL/GenBank/DDBJ databases">
        <title>Whole genome shotgun sequence of Chitinophaga cymbidii NBRC 109752.</title>
        <authorList>
            <person name="Hosoyama A."/>
            <person name="Uohara A."/>
            <person name="Ohji S."/>
            <person name="Ichikawa N."/>
        </authorList>
    </citation>
    <scope>NUCLEOTIDE SEQUENCE [LARGE SCALE GENOMIC DNA]</scope>
    <source>
        <strain evidence="10 11">NBRC 109752</strain>
    </source>
</reference>
<feature type="transmembrane region" description="Helical" evidence="7">
    <location>
        <begin position="367"/>
        <end position="393"/>
    </location>
</feature>
<dbReference type="EMBL" id="BKAU01000002">
    <property type="protein sequence ID" value="GEP96312.1"/>
    <property type="molecule type" value="Genomic_DNA"/>
</dbReference>
<dbReference type="Pfam" id="PF02687">
    <property type="entry name" value="FtsX"/>
    <property type="match status" value="1"/>
</dbReference>
<feature type="transmembrane region" description="Helical" evidence="7">
    <location>
        <begin position="318"/>
        <end position="347"/>
    </location>
</feature>
<evidence type="ECO:0000256" key="5">
    <source>
        <dbReference type="ARBA" id="ARBA00022989"/>
    </source>
</evidence>
<proteinExistence type="inferred from homology"/>
<dbReference type="PANTHER" id="PTHR30489">
    <property type="entry name" value="LIPOPROTEIN-RELEASING SYSTEM TRANSMEMBRANE PROTEIN LOLE"/>
    <property type="match status" value="1"/>
</dbReference>
<evidence type="ECO:0000256" key="1">
    <source>
        <dbReference type="ARBA" id="ARBA00004651"/>
    </source>
</evidence>
<dbReference type="Pfam" id="PF12704">
    <property type="entry name" value="MacB_PCD"/>
    <property type="match status" value="1"/>
</dbReference>
<organism evidence="10 11">
    <name type="scientific">Chitinophaga cymbidii</name>
    <dbReference type="NCBI Taxonomy" id="1096750"/>
    <lineage>
        <taxon>Bacteria</taxon>
        <taxon>Pseudomonadati</taxon>
        <taxon>Bacteroidota</taxon>
        <taxon>Chitinophagia</taxon>
        <taxon>Chitinophagales</taxon>
        <taxon>Chitinophagaceae</taxon>
        <taxon>Chitinophaga</taxon>
    </lineage>
</organism>
<keyword evidence="6 7" id="KW-0472">Membrane</keyword>
<evidence type="ECO:0000256" key="3">
    <source>
        <dbReference type="ARBA" id="ARBA00022475"/>
    </source>
</evidence>
<dbReference type="PANTHER" id="PTHR30489:SF0">
    <property type="entry name" value="LIPOPROTEIN-RELEASING SYSTEM TRANSMEMBRANE PROTEIN LOLE"/>
    <property type="match status" value="1"/>
</dbReference>
<keyword evidence="11" id="KW-1185">Reference proteome</keyword>
<gene>
    <name evidence="10" type="ORF">CCY01nite_25720</name>
</gene>
<keyword evidence="5 7" id="KW-1133">Transmembrane helix</keyword>
<dbReference type="GO" id="GO:0098797">
    <property type="term" value="C:plasma membrane protein complex"/>
    <property type="evidence" value="ECO:0007669"/>
    <property type="project" value="TreeGrafter"/>
</dbReference>
<evidence type="ECO:0000313" key="10">
    <source>
        <dbReference type="EMBL" id="GEP96312.1"/>
    </source>
</evidence>
<dbReference type="RefSeq" id="WP_146862117.1">
    <property type="nucleotide sequence ID" value="NZ_BKAU01000002.1"/>
</dbReference>
<feature type="domain" description="MacB-like periplasmic core" evidence="9">
    <location>
        <begin position="26"/>
        <end position="241"/>
    </location>
</feature>
<comment type="caution">
    <text evidence="10">The sequence shown here is derived from an EMBL/GenBank/DDBJ whole genome shotgun (WGS) entry which is preliminary data.</text>
</comment>
<feature type="transmembrane region" description="Helical" evidence="7">
    <location>
        <begin position="22"/>
        <end position="45"/>
    </location>
</feature>
<feature type="domain" description="ABC3 transporter permease C-terminal" evidence="8">
    <location>
        <begin position="274"/>
        <end position="397"/>
    </location>
</feature>
<evidence type="ECO:0000313" key="11">
    <source>
        <dbReference type="Proteomes" id="UP000321436"/>
    </source>
</evidence>
<dbReference type="InterPro" id="IPR003838">
    <property type="entry name" value="ABC3_permease_C"/>
</dbReference>